<dbReference type="InterPro" id="IPR051104">
    <property type="entry name" value="FAD_monoxygenase"/>
</dbReference>
<dbReference type="Pfam" id="PF01494">
    <property type="entry name" value="FAD_binding_3"/>
    <property type="match status" value="1"/>
</dbReference>
<evidence type="ECO:0000256" key="1">
    <source>
        <dbReference type="ARBA" id="ARBA00022630"/>
    </source>
</evidence>
<keyword evidence="6" id="KW-1185">Reference proteome</keyword>
<dbReference type="EMBL" id="KZ613871">
    <property type="protein sequence ID" value="PMD53638.1"/>
    <property type="molecule type" value="Genomic_DNA"/>
</dbReference>
<dbReference type="Proteomes" id="UP000235371">
    <property type="component" value="Unassembled WGS sequence"/>
</dbReference>
<dbReference type="InParanoid" id="A0A2J6SS73"/>
<dbReference type="PANTHER" id="PTHR46720">
    <property type="entry name" value="HYDROXYLASE, PUTATIVE (AFU_ORTHOLOGUE AFUA_3G01460)-RELATED"/>
    <property type="match status" value="1"/>
</dbReference>
<dbReference type="GO" id="GO:0071949">
    <property type="term" value="F:FAD binding"/>
    <property type="evidence" value="ECO:0007669"/>
    <property type="project" value="InterPro"/>
</dbReference>
<name>A0A2J6SS73_9HELO</name>
<protein>
    <submittedName>
        <fullName evidence="5">Putative monooxygenase</fullName>
    </submittedName>
</protein>
<dbReference type="SUPFAM" id="SSF54373">
    <property type="entry name" value="FAD-linked reductases, C-terminal domain"/>
    <property type="match status" value="1"/>
</dbReference>
<evidence type="ECO:0000313" key="6">
    <source>
        <dbReference type="Proteomes" id="UP000235371"/>
    </source>
</evidence>
<dbReference type="PANTHER" id="PTHR46720:SF3">
    <property type="entry name" value="FAD-BINDING DOMAIN-CONTAINING PROTEIN-RELATED"/>
    <property type="match status" value="1"/>
</dbReference>
<dbReference type="GeneID" id="36586629"/>
<dbReference type="AlphaFoldDB" id="A0A2J6SS73"/>
<dbReference type="STRING" id="1095630.A0A2J6SS73"/>
<feature type="domain" description="FAD-binding" evidence="4">
    <location>
        <begin position="10"/>
        <end position="338"/>
    </location>
</feature>
<organism evidence="5 6">
    <name type="scientific">Hyaloscypha bicolor E</name>
    <dbReference type="NCBI Taxonomy" id="1095630"/>
    <lineage>
        <taxon>Eukaryota</taxon>
        <taxon>Fungi</taxon>
        <taxon>Dikarya</taxon>
        <taxon>Ascomycota</taxon>
        <taxon>Pezizomycotina</taxon>
        <taxon>Leotiomycetes</taxon>
        <taxon>Helotiales</taxon>
        <taxon>Hyaloscyphaceae</taxon>
        <taxon>Hyaloscypha</taxon>
        <taxon>Hyaloscypha bicolor</taxon>
    </lineage>
</organism>
<keyword evidence="1" id="KW-0285">Flavoprotein</keyword>
<accession>A0A2J6SS73</accession>
<evidence type="ECO:0000256" key="2">
    <source>
        <dbReference type="ARBA" id="ARBA00022827"/>
    </source>
</evidence>
<keyword evidence="5" id="KW-0503">Monooxygenase</keyword>
<evidence type="ECO:0000256" key="3">
    <source>
        <dbReference type="ARBA" id="ARBA00023002"/>
    </source>
</evidence>
<evidence type="ECO:0000259" key="4">
    <source>
        <dbReference type="Pfam" id="PF01494"/>
    </source>
</evidence>
<dbReference type="OrthoDB" id="417877at2759"/>
<proteinExistence type="predicted"/>
<keyword evidence="3" id="KW-0560">Oxidoreductase</keyword>
<dbReference type="GO" id="GO:0044550">
    <property type="term" value="P:secondary metabolite biosynthetic process"/>
    <property type="evidence" value="ECO:0007669"/>
    <property type="project" value="TreeGrafter"/>
</dbReference>
<dbReference type="Gene3D" id="3.50.50.60">
    <property type="entry name" value="FAD/NAD(P)-binding domain"/>
    <property type="match status" value="1"/>
</dbReference>
<reference evidence="5 6" key="1">
    <citation type="submission" date="2016-04" db="EMBL/GenBank/DDBJ databases">
        <title>A degradative enzymes factory behind the ericoid mycorrhizal symbiosis.</title>
        <authorList>
            <consortium name="DOE Joint Genome Institute"/>
            <person name="Martino E."/>
            <person name="Morin E."/>
            <person name="Grelet G."/>
            <person name="Kuo A."/>
            <person name="Kohler A."/>
            <person name="Daghino S."/>
            <person name="Barry K."/>
            <person name="Choi C."/>
            <person name="Cichocki N."/>
            <person name="Clum A."/>
            <person name="Copeland A."/>
            <person name="Hainaut M."/>
            <person name="Haridas S."/>
            <person name="Labutti K."/>
            <person name="Lindquist E."/>
            <person name="Lipzen A."/>
            <person name="Khouja H.-R."/>
            <person name="Murat C."/>
            <person name="Ohm R."/>
            <person name="Olson A."/>
            <person name="Spatafora J."/>
            <person name="Veneault-Fourrey C."/>
            <person name="Henrissat B."/>
            <person name="Grigoriev I."/>
            <person name="Martin F."/>
            <person name="Perotto S."/>
        </authorList>
    </citation>
    <scope>NUCLEOTIDE SEQUENCE [LARGE SCALE GENOMIC DNA]</scope>
    <source>
        <strain evidence="5 6">E</strain>
    </source>
</reference>
<dbReference type="PRINTS" id="PR00420">
    <property type="entry name" value="RNGMNOXGNASE"/>
</dbReference>
<evidence type="ECO:0000313" key="5">
    <source>
        <dbReference type="EMBL" id="PMD53638.1"/>
    </source>
</evidence>
<dbReference type="InterPro" id="IPR002938">
    <property type="entry name" value="FAD-bd"/>
</dbReference>
<dbReference type="SUPFAM" id="SSF51905">
    <property type="entry name" value="FAD/NAD(P)-binding domain"/>
    <property type="match status" value="1"/>
</dbReference>
<sequence>MPSAAFPTLRVAIIGGGPGGLSSAIALSKLPNVAVTIYEQARELREIGAGIQIGYNCWKVLELLDAAAAVKGHVQETFVHRNGLNGVPLKEQIFVAVAPQYRGQRVRRTRLQAALIAKVPEGAIKLRKRLVSLNNIDEGGARLVFEDGEEVIANLVIGADGIRSVVRQSVFPSHAIKFTGRTIWRVIIPKSLIVDIPDMTSSTAWWHGPAGHFYNGLVDDPSETPEADQMFEIAVHNVVPAATVKEKRFSWGIPATNERVESHFTEYDPRVREALSRVPEGLWKEFSAFAGQRLEKVTAWDKVVLIGDASHPLTGAFGSGAAFAMQDSWILAQAIAHTRSSCQPLASALAIFDSIRSPYYHRMYEHLDKQMKTFQDAKVKNPEQTFEESLEVKIKGLGGIDTLSWIYQNDIQMVWEDFLSAEESAGIRNE</sequence>
<dbReference type="GO" id="GO:0004497">
    <property type="term" value="F:monooxygenase activity"/>
    <property type="evidence" value="ECO:0007669"/>
    <property type="project" value="UniProtKB-KW"/>
</dbReference>
<gene>
    <name evidence="5" type="ORF">K444DRAFT_598969</name>
</gene>
<keyword evidence="2" id="KW-0274">FAD</keyword>
<dbReference type="RefSeq" id="XP_024730542.1">
    <property type="nucleotide sequence ID" value="XM_024878552.1"/>
</dbReference>
<dbReference type="InterPro" id="IPR036188">
    <property type="entry name" value="FAD/NAD-bd_sf"/>
</dbReference>